<feature type="chain" id="PRO_5004085924" evidence="1">
    <location>
        <begin position="17"/>
        <end position="1356"/>
    </location>
</feature>
<name>M7TQ40_BOTF1</name>
<proteinExistence type="predicted"/>
<dbReference type="OrthoDB" id="3485410at2759"/>
<dbReference type="STRING" id="1290391.M7TQ40"/>
<accession>M7TQ40</accession>
<organism evidence="2 3">
    <name type="scientific">Botryotinia fuckeliana (strain BcDW1)</name>
    <name type="common">Noble rot fungus</name>
    <name type="synonym">Botrytis cinerea</name>
    <dbReference type="NCBI Taxonomy" id="1290391"/>
    <lineage>
        <taxon>Eukaryota</taxon>
        <taxon>Fungi</taxon>
        <taxon>Dikarya</taxon>
        <taxon>Ascomycota</taxon>
        <taxon>Pezizomycotina</taxon>
        <taxon>Leotiomycetes</taxon>
        <taxon>Helotiales</taxon>
        <taxon>Sclerotiniaceae</taxon>
        <taxon>Botrytis</taxon>
    </lineage>
</organism>
<protein>
    <submittedName>
        <fullName evidence="2">Putative alpha glucanase protein</fullName>
    </submittedName>
</protein>
<dbReference type="CDD" id="cd11577">
    <property type="entry name" value="GH71"/>
    <property type="match status" value="1"/>
</dbReference>
<dbReference type="HOGENOM" id="CLU_257308_0_0_1"/>
<dbReference type="Gene3D" id="3.20.20.80">
    <property type="entry name" value="Glycosidases"/>
    <property type="match status" value="1"/>
</dbReference>
<sequence>MGFVLSLFELTLVGNTQYFSQSDWETNMQLAKSYHIDAFALNMAYGWVDNARQVSLAFAAADSIGFKLFYSFDYAGNGPWPKADVIQFIENHASDGSYYHYNGQPFISTFEGPDSSDDWIDIKAQTGCFFVPDWSSIGAGPALAKGVADGLFSWAAWRWGDWRMNTYSDAAYNISLAGLPYMMPVSPWFYTNLPGYDKNWLWSSDDLWFDRWQEVWSFQPEWVEILTWNDFGESHYIGPLDEKQFDLFNETNGKAPFNYVEGMPHDAWGLSLPYLIDTYKNGVGAIDNENLYVWHRLSPATACNNDFTTANTASQLQIEFLPWDVVTDRVFFSALLIAGASYTVTIGGKAAASESFDWTSIPHTGTGGLYHGSASFNGLTGAVQVCLEREEIGQVLCVDGGIIATDCSSTAGYTNWNAFTAFKTGEETGGESGLNLSDQKCIEGFGTNDFNTICVFTCGLGYCPPEACTCAQMGTPPKVPDVTGLTGYSANGMIEYSGLCAFACLYGFCGFKNNTVCVDSPTTLYIPIVSPFNAPACTGGSGEGDFTDLCNWSCQYGYCPISSCTCDTQGDLVVPPPQVSDITATFVPIAGIMAYDDLCTFTCSHGHCPDVCTSNLACTSGSGEGNIGGLCRYSCGYNFCPEPCSCLTYGTEVSPPSEILGVVGYGTLGVDSATYDTICNFTCTHGYCPAGACSYDDTNIVESLTFPSVNDLEPFQSSILYNTGDSILFDTPDESDLFLNLDLIGTPVVWDDIDCSSISSESAFGDDGDTLGCINAGVSFLFYSAFESDSSDQISTARRSLSSKFSFQTHSEWQPVDNCTTHCMLRANALSDTWTSVGNGTYRGIYHELHFIHNDNVFGHKAVQGGSSKFSQLNKRYSRWIDGKYVDLAPLEYEWWRKSPIKPLDTSRINSYGAAATSDFVGNSVADAVAYSNNTRYCLRLPDGSTPSLDGSHGIINISQDESINDPSSAEQALANCDQFNGTVGSATITCAAVNLTQLYAELLEDPDGTKESWVWPVLSTRTIDGGASEAYRIENYADTRESVIFNSATYPTGNGGRFLNSVGDTHVFALASRSDCTSVTIIDNAPLTGRWHVEVDAEHIIERQTIPFFMSFIQNPEIDVDDGLGYQSVPIDLGRIPFATIRDYMARPYYLWAPSDSTNAHSLFDDLADSLGSSTVPQLMTNLQRSINIMKARVWNSNINPIAQDRLDKLKHATIANTRETLQALREGMAVFNYLNDATVQGLLTQIHQRIYRNLRNFDSQYNSMPGVTQVVHSADLWEEFIKFWMQRMQNHFSRFANNGISQLRLGWQARMDANTNNDKIQETGEAALADINALGAQIATVVTINMDPFLKPSN</sequence>
<evidence type="ECO:0000313" key="2">
    <source>
        <dbReference type="EMBL" id="EMR83520.1"/>
    </source>
</evidence>
<dbReference type="Proteomes" id="UP000012045">
    <property type="component" value="Unassembled WGS sequence"/>
</dbReference>
<dbReference type="GO" id="GO:0051118">
    <property type="term" value="F:glucan endo-1,3-alpha-glucosidase activity"/>
    <property type="evidence" value="ECO:0007669"/>
    <property type="project" value="InterPro"/>
</dbReference>
<evidence type="ECO:0000256" key="1">
    <source>
        <dbReference type="SAM" id="SignalP"/>
    </source>
</evidence>
<evidence type="ECO:0000313" key="3">
    <source>
        <dbReference type="Proteomes" id="UP000012045"/>
    </source>
</evidence>
<reference evidence="3" key="1">
    <citation type="journal article" date="2013" name="Genome Announc.">
        <title>Draft genome sequence of Botrytis cinerea BcDW1, inoculum for noble rot of grape berries.</title>
        <authorList>
            <person name="Blanco-Ulate B."/>
            <person name="Allen G."/>
            <person name="Powell A.L."/>
            <person name="Cantu D."/>
        </authorList>
    </citation>
    <scope>NUCLEOTIDE SEQUENCE [LARGE SCALE GENOMIC DNA]</scope>
    <source>
        <strain evidence="3">BcDW1</strain>
    </source>
</reference>
<dbReference type="Pfam" id="PF03659">
    <property type="entry name" value="Glyco_hydro_71"/>
    <property type="match status" value="1"/>
</dbReference>
<keyword evidence="1" id="KW-0732">Signal</keyword>
<gene>
    <name evidence="2" type="ORF">BcDW1_7860</name>
</gene>
<feature type="signal peptide" evidence="1">
    <location>
        <begin position="1"/>
        <end position="16"/>
    </location>
</feature>
<dbReference type="InterPro" id="IPR005197">
    <property type="entry name" value="Glyco_hydro_71"/>
</dbReference>
<dbReference type="EMBL" id="KB708001">
    <property type="protein sequence ID" value="EMR83520.1"/>
    <property type="molecule type" value="Genomic_DNA"/>
</dbReference>